<evidence type="ECO:0000256" key="4">
    <source>
        <dbReference type="ARBA" id="ARBA00023110"/>
    </source>
</evidence>
<protein>
    <recommendedName>
        <fullName evidence="2">peptidylprolyl isomerase</fullName>
        <ecNumber evidence="2">5.2.1.8</ecNumber>
    </recommendedName>
</protein>
<dbReference type="EMBL" id="JNVC02000004">
    <property type="protein sequence ID" value="KEZ52831.1"/>
    <property type="molecule type" value="Genomic_DNA"/>
</dbReference>
<dbReference type="InterPro" id="IPR000297">
    <property type="entry name" value="PPIase_PpiC"/>
</dbReference>
<organism evidence="8 9">
    <name type="scientific">Metabacillus indicus</name>
    <name type="common">Bacillus indicus</name>
    <dbReference type="NCBI Taxonomy" id="246786"/>
    <lineage>
        <taxon>Bacteria</taxon>
        <taxon>Bacillati</taxon>
        <taxon>Bacillota</taxon>
        <taxon>Bacilli</taxon>
        <taxon>Bacillales</taxon>
        <taxon>Bacillaceae</taxon>
        <taxon>Metabacillus</taxon>
    </lineage>
</organism>
<dbReference type="GO" id="GO:0003755">
    <property type="term" value="F:peptidyl-prolyl cis-trans isomerase activity"/>
    <property type="evidence" value="ECO:0007669"/>
    <property type="project" value="UniProtKB-KW"/>
</dbReference>
<evidence type="ECO:0000259" key="7">
    <source>
        <dbReference type="PROSITE" id="PS50198"/>
    </source>
</evidence>
<dbReference type="EC" id="5.2.1.8" evidence="2"/>
<proteinExistence type="predicted"/>
<name>A0A084GZR9_METID</name>
<accession>A0A084GZR9</accession>
<keyword evidence="3" id="KW-0732">Signal</keyword>
<dbReference type="InterPro" id="IPR027304">
    <property type="entry name" value="Trigger_fact/SurA_dom_sf"/>
</dbReference>
<dbReference type="Proteomes" id="UP000028549">
    <property type="component" value="Unassembled WGS sequence"/>
</dbReference>
<dbReference type="PANTHER" id="PTHR47245">
    <property type="entry name" value="PEPTIDYLPROLYL ISOMERASE"/>
    <property type="match status" value="1"/>
</dbReference>
<dbReference type="PROSITE" id="PS01096">
    <property type="entry name" value="PPIC_PPIASE_1"/>
    <property type="match status" value="1"/>
</dbReference>
<evidence type="ECO:0000256" key="1">
    <source>
        <dbReference type="ARBA" id="ARBA00000971"/>
    </source>
</evidence>
<keyword evidence="9" id="KW-1185">Reference proteome</keyword>
<evidence type="ECO:0000313" key="9">
    <source>
        <dbReference type="Proteomes" id="UP000028549"/>
    </source>
</evidence>
<dbReference type="RefSeq" id="WP_029565912.1">
    <property type="nucleotide sequence ID" value="NZ_JNVC02000004.1"/>
</dbReference>
<evidence type="ECO:0000256" key="5">
    <source>
        <dbReference type="ARBA" id="ARBA00023235"/>
    </source>
</evidence>
<dbReference type="AlphaFoldDB" id="A0A084GZR9"/>
<dbReference type="Gene3D" id="1.10.4030.10">
    <property type="entry name" value="Porin chaperone SurA, peptide-binding domain"/>
    <property type="match status" value="1"/>
</dbReference>
<dbReference type="Gene3D" id="3.10.50.40">
    <property type="match status" value="1"/>
</dbReference>
<gene>
    <name evidence="8" type="ORF">GS18_0208320</name>
</gene>
<dbReference type="PROSITE" id="PS50198">
    <property type="entry name" value="PPIC_PPIASE_2"/>
    <property type="match status" value="1"/>
</dbReference>
<feature type="domain" description="PpiC" evidence="7">
    <location>
        <begin position="157"/>
        <end position="247"/>
    </location>
</feature>
<keyword evidence="4 6" id="KW-0697">Rotamase</keyword>
<evidence type="ECO:0000256" key="2">
    <source>
        <dbReference type="ARBA" id="ARBA00013194"/>
    </source>
</evidence>
<evidence type="ECO:0000313" key="8">
    <source>
        <dbReference type="EMBL" id="KEZ52831.1"/>
    </source>
</evidence>
<dbReference type="Pfam" id="PF13616">
    <property type="entry name" value="Rotamase_3"/>
    <property type="match status" value="1"/>
</dbReference>
<comment type="caution">
    <text evidence="8">The sequence shown here is derived from an EMBL/GenBank/DDBJ whole genome shotgun (WGS) entry which is preliminary data.</text>
</comment>
<reference evidence="8 9" key="1">
    <citation type="journal article" date="2005" name="Int. J. Syst. Evol. Microbiol.">
        <title>Bacillus cibi sp. nov., isolated from jeotgal, a traditional Korean fermented seafood.</title>
        <authorList>
            <person name="Yoon J.H."/>
            <person name="Lee C.H."/>
            <person name="Oh T.K."/>
        </authorList>
    </citation>
    <scope>NUCLEOTIDE SEQUENCE [LARGE SCALE GENOMIC DNA]</scope>
    <source>
        <strain evidence="8 9">DSM 16189</strain>
    </source>
</reference>
<evidence type="ECO:0000256" key="6">
    <source>
        <dbReference type="PROSITE-ProRule" id="PRU00278"/>
    </source>
</evidence>
<keyword evidence="5 6" id="KW-0413">Isomerase</keyword>
<dbReference type="PANTHER" id="PTHR47245:SF1">
    <property type="entry name" value="FOLDASE PROTEIN PRSA"/>
    <property type="match status" value="1"/>
</dbReference>
<dbReference type="InterPro" id="IPR050245">
    <property type="entry name" value="PrsA_foldase"/>
</dbReference>
<dbReference type="InterPro" id="IPR046357">
    <property type="entry name" value="PPIase_dom_sf"/>
</dbReference>
<evidence type="ECO:0000256" key="3">
    <source>
        <dbReference type="ARBA" id="ARBA00022729"/>
    </source>
</evidence>
<dbReference type="SUPFAM" id="SSF54534">
    <property type="entry name" value="FKBP-like"/>
    <property type="match status" value="1"/>
</dbReference>
<comment type="catalytic activity">
    <reaction evidence="1">
        <text>[protein]-peptidylproline (omega=180) = [protein]-peptidylproline (omega=0)</text>
        <dbReference type="Rhea" id="RHEA:16237"/>
        <dbReference type="Rhea" id="RHEA-COMP:10747"/>
        <dbReference type="Rhea" id="RHEA-COMP:10748"/>
        <dbReference type="ChEBI" id="CHEBI:83833"/>
        <dbReference type="ChEBI" id="CHEBI:83834"/>
        <dbReference type="EC" id="5.2.1.8"/>
    </reaction>
</comment>
<dbReference type="InterPro" id="IPR023058">
    <property type="entry name" value="PPIase_PpiC_CS"/>
</dbReference>
<dbReference type="SUPFAM" id="SSF109998">
    <property type="entry name" value="Triger factor/SurA peptide-binding domain-like"/>
    <property type="match status" value="1"/>
</dbReference>
<dbReference type="OrthoDB" id="14196at2"/>
<sequence length="295" mass="32540">MKNILANKLTYAFLMTGLLSGGIGWAVGSADDDGAVASVNGEKISQDRLYGLLADQGGSELVDYLITEEIINQESEKKKITVSDADVDKEYQTIVESYGGEEAFLQQIEASGGSAEAVKEELKTNLKIEKLLEPEIDISEDEMKTYFEENKESLSEPEQVNASHILVEDEAAAKEVKSKLDGGADFAELAKEYSTDTSNSGNGGELGYFAKGEMTAAFEEKAFSMKEGEISDPVKTEFGYHIIKFEDKKAAVPAVYAEKKEEIKEALFDQKMQTAYTGWMEEKKEEYEIQNSLES</sequence>
<dbReference type="STRING" id="246786.GS18_0208320"/>